<reference evidence="5 6" key="1">
    <citation type="journal article" date="2009" name="Stand. Genomic Sci.">
        <title>Complete genome sequence of Thermanaerovibrio acidaminovorans type strain (Su883).</title>
        <authorList>
            <person name="Chovatia M."/>
            <person name="Sikorski J."/>
            <person name="Schroder M."/>
            <person name="Lapidus A."/>
            <person name="Nolan M."/>
            <person name="Tice H."/>
            <person name="Glavina Del Rio T."/>
            <person name="Copeland A."/>
            <person name="Cheng J.F."/>
            <person name="Lucas S."/>
            <person name="Chen F."/>
            <person name="Bruce D."/>
            <person name="Goodwin L."/>
            <person name="Pitluck S."/>
            <person name="Ivanova N."/>
            <person name="Mavromatis K."/>
            <person name="Ovchinnikova G."/>
            <person name="Pati A."/>
            <person name="Chen A."/>
            <person name="Palaniappan K."/>
            <person name="Land M."/>
            <person name="Hauser L."/>
            <person name="Chang Y.J."/>
            <person name="Jeffries C.D."/>
            <person name="Chain P."/>
            <person name="Saunders E."/>
            <person name="Detter J.C."/>
            <person name="Brettin T."/>
            <person name="Rohde M."/>
            <person name="Goker M."/>
            <person name="Spring S."/>
            <person name="Bristow J."/>
            <person name="Markowitz V."/>
            <person name="Hugenholtz P."/>
            <person name="Kyrpides N.C."/>
            <person name="Klenk H.P."/>
            <person name="Eisen J.A."/>
        </authorList>
    </citation>
    <scope>NUCLEOTIDE SEQUENCE [LARGE SCALE GENOMIC DNA]</scope>
    <source>
        <strain evidence="6">ATCC 49978 / DSM 6589 / Su883</strain>
    </source>
</reference>
<dbReference type="SUPFAM" id="SSF52540">
    <property type="entry name" value="P-loop containing nucleoside triphosphate hydrolases"/>
    <property type="match status" value="2"/>
</dbReference>
<keyword evidence="6" id="KW-1185">Reference proteome</keyword>
<dbReference type="GO" id="GO:0003677">
    <property type="term" value="F:DNA binding"/>
    <property type="evidence" value="ECO:0007669"/>
    <property type="project" value="InterPro"/>
</dbReference>
<feature type="domain" description="ABC transporter" evidence="4">
    <location>
        <begin position="321"/>
        <end position="548"/>
    </location>
</feature>
<dbReference type="KEGG" id="tai:Taci_0405"/>
<dbReference type="eggNOG" id="COG0488">
    <property type="taxonomic scope" value="Bacteria"/>
</dbReference>
<evidence type="ECO:0000259" key="4">
    <source>
        <dbReference type="PROSITE" id="PS50893"/>
    </source>
</evidence>
<evidence type="ECO:0000256" key="1">
    <source>
        <dbReference type="ARBA" id="ARBA00022741"/>
    </source>
</evidence>
<dbReference type="InterPro" id="IPR037118">
    <property type="entry name" value="Val-tRNA_synth_C_sf"/>
</dbReference>
<dbReference type="CDD" id="cd03221">
    <property type="entry name" value="ABCF_EF-3"/>
    <property type="match status" value="2"/>
</dbReference>
<evidence type="ECO:0000313" key="5">
    <source>
        <dbReference type="EMBL" id="ACZ18642.1"/>
    </source>
</evidence>
<proteinExistence type="predicted"/>
<dbReference type="OrthoDB" id="9801441at2"/>
<dbReference type="InterPro" id="IPR017871">
    <property type="entry name" value="ABC_transporter-like_CS"/>
</dbReference>
<dbReference type="InterPro" id="IPR032781">
    <property type="entry name" value="ABC_tran_Xtn"/>
</dbReference>
<organism evidence="5 6">
    <name type="scientific">Thermanaerovibrio acidaminovorans (strain ATCC 49978 / DSM 6589 / Su883)</name>
    <name type="common">Selenomonas acidaminovorans</name>
    <dbReference type="NCBI Taxonomy" id="525903"/>
    <lineage>
        <taxon>Bacteria</taxon>
        <taxon>Thermotogati</taxon>
        <taxon>Synergistota</taxon>
        <taxon>Synergistia</taxon>
        <taxon>Synergistales</taxon>
        <taxon>Synergistaceae</taxon>
        <taxon>Thermanaerovibrio</taxon>
    </lineage>
</organism>
<dbReference type="PANTHER" id="PTHR42855">
    <property type="entry name" value="ABC TRANSPORTER ATP-BINDING SUBUNIT"/>
    <property type="match status" value="1"/>
</dbReference>
<dbReference type="Pfam" id="PF00005">
    <property type="entry name" value="ABC_tran"/>
    <property type="match status" value="2"/>
</dbReference>
<dbReference type="PROSITE" id="PS00211">
    <property type="entry name" value="ABC_TRANSPORTER_1"/>
    <property type="match status" value="2"/>
</dbReference>
<dbReference type="HOGENOM" id="CLU_000604_36_0_0"/>
<dbReference type="GO" id="GO:0005524">
    <property type="term" value="F:ATP binding"/>
    <property type="evidence" value="ECO:0007669"/>
    <property type="project" value="UniProtKB-KW"/>
</dbReference>
<keyword evidence="1" id="KW-0547">Nucleotide-binding</keyword>
<dbReference type="InterPro" id="IPR027417">
    <property type="entry name" value="P-loop_NTPase"/>
</dbReference>
<gene>
    <name evidence="5" type="ordered locus">Taci_0405</name>
</gene>
<name>D1B8N9_THEAS</name>
<dbReference type="AlphaFoldDB" id="D1B8N9"/>
<dbReference type="EMBL" id="CP001818">
    <property type="protein sequence ID" value="ACZ18642.1"/>
    <property type="molecule type" value="Genomic_DNA"/>
</dbReference>
<feature type="region of interest" description="Disordered" evidence="3">
    <location>
        <begin position="547"/>
        <end position="573"/>
    </location>
</feature>
<sequence length="658" mass="74456">MANQRLEGSDLIILEGVSLRYQDRVILDGADWVVPGGEKVALVGPNGCGKTSLMRLIAGEESPHGGSVKVRGGRIGYLPQDIAQVGPGTVMEFLTARCGLSQAMEELKRLEGRMGEAGLDQGEALALAREHDRLHGLILRLEGYSFEARARRVLWGLGFREGDHERDCGRFSGGWKMRILLASILLSEPDVMLLDEPTNHLDTESIEWLEGYLRQFEGTMVAVSHDRRFINAVTSAVAEIRGGRVRTYRGSYEDYLAARRSEEEAARRRAREVQRIREDTMEFVQRFRCKASKASQVQSRLKQLERLEDVQLEASRREVRIRIPSCPRGPELVLEAKGLGVLYDRWILRDLDFELHRGDRVALVGYNGSGKSTLMRLMASQQVPTEGQVRLGQGVVTGFFSQDSSENLDYRGTVFKEARSGSDQLTDQEVKSVLGAFLFGPDHWDLPVEVLSGGEKSRLALAKILMSPVNLLLLDEPTNHLDEDTLEIFAEALDAYQGTLVVVSHHRDFLDRICNRVFEVRDGCLHQYVGNYSRFIERRREQERERERERERELGSSQAPQRREGSSLREERRREAEERNRLYRLRKAVEDRMAPVERAIEEAEGRKSQVESMLCDPEVLSDSALVQELMVELSGLSSSLEGLYARWEELAAELDSIG</sequence>
<dbReference type="Pfam" id="PF12848">
    <property type="entry name" value="ABC_tran_Xtn"/>
    <property type="match status" value="1"/>
</dbReference>
<dbReference type="InterPro" id="IPR051309">
    <property type="entry name" value="ABCF_ATPase"/>
</dbReference>
<dbReference type="InterPro" id="IPR003593">
    <property type="entry name" value="AAA+_ATPase"/>
</dbReference>
<dbReference type="InterPro" id="IPR003439">
    <property type="entry name" value="ABC_transporter-like_ATP-bd"/>
</dbReference>
<dbReference type="Gene3D" id="3.40.50.300">
    <property type="entry name" value="P-loop containing nucleotide triphosphate hydrolases"/>
    <property type="match status" value="2"/>
</dbReference>
<dbReference type="Gene3D" id="1.10.287.380">
    <property type="entry name" value="Valyl-tRNA synthetase, C-terminal domain"/>
    <property type="match status" value="1"/>
</dbReference>
<dbReference type="STRING" id="525903.Taci_0405"/>
<dbReference type="PROSITE" id="PS50893">
    <property type="entry name" value="ABC_TRANSPORTER_2"/>
    <property type="match status" value="2"/>
</dbReference>
<feature type="compositionally biased region" description="Basic and acidic residues" evidence="3">
    <location>
        <begin position="561"/>
        <end position="573"/>
    </location>
</feature>
<evidence type="ECO:0000256" key="2">
    <source>
        <dbReference type="ARBA" id="ARBA00022840"/>
    </source>
</evidence>
<dbReference type="GO" id="GO:0016887">
    <property type="term" value="F:ATP hydrolysis activity"/>
    <property type="evidence" value="ECO:0007669"/>
    <property type="project" value="InterPro"/>
</dbReference>
<protein>
    <submittedName>
        <fullName evidence="5">ABC transporter related protein</fullName>
    </submittedName>
</protein>
<keyword evidence="2" id="KW-0067">ATP-binding</keyword>
<evidence type="ECO:0000256" key="3">
    <source>
        <dbReference type="SAM" id="MobiDB-lite"/>
    </source>
</evidence>
<dbReference type="Proteomes" id="UP000002030">
    <property type="component" value="Chromosome"/>
</dbReference>
<dbReference type="EnsemblBacteria" id="ACZ18642">
    <property type="protein sequence ID" value="ACZ18642"/>
    <property type="gene ID" value="Taci_0405"/>
</dbReference>
<accession>D1B8N9</accession>
<feature type="domain" description="ABC transporter" evidence="4">
    <location>
        <begin position="12"/>
        <end position="267"/>
    </location>
</feature>
<dbReference type="SMART" id="SM00382">
    <property type="entry name" value="AAA"/>
    <property type="match status" value="2"/>
</dbReference>
<dbReference type="FunFam" id="3.40.50.300:FF:000011">
    <property type="entry name" value="Putative ABC transporter ATP-binding component"/>
    <property type="match status" value="1"/>
</dbReference>
<evidence type="ECO:0000313" key="6">
    <source>
        <dbReference type="Proteomes" id="UP000002030"/>
    </source>
</evidence>
<dbReference type="RefSeq" id="WP_012869158.1">
    <property type="nucleotide sequence ID" value="NC_013522.1"/>
</dbReference>
<dbReference type="Pfam" id="PF16326">
    <property type="entry name" value="ABC_tran_CTD"/>
    <property type="match status" value="1"/>
</dbReference>
<dbReference type="PANTHER" id="PTHR42855:SF1">
    <property type="entry name" value="ABC TRANSPORTER DOMAIN-CONTAINING PROTEIN"/>
    <property type="match status" value="1"/>
</dbReference>
<dbReference type="InterPro" id="IPR032524">
    <property type="entry name" value="ABC_tran_C"/>
</dbReference>